<reference evidence="2" key="2">
    <citation type="submission" date="2015-06" db="UniProtKB">
        <authorList>
            <consortium name="EnsemblMetazoa"/>
        </authorList>
    </citation>
    <scope>IDENTIFICATION</scope>
</reference>
<proteinExistence type="predicted"/>
<organism evidence="2 3">
    <name type="scientific">Tetranychus urticae</name>
    <name type="common">Two-spotted spider mite</name>
    <dbReference type="NCBI Taxonomy" id="32264"/>
    <lineage>
        <taxon>Eukaryota</taxon>
        <taxon>Metazoa</taxon>
        <taxon>Ecdysozoa</taxon>
        <taxon>Arthropoda</taxon>
        <taxon>Chelicerata</taxon>
        <taxon>Arachnida</taxon>
        <taxon>Acari</taxon>
        <taxon>Acariformes</taxon>
        <taxon>Trombidiformes</taxon>
        <taxon>Prostigmata</taxon>
        <taxon>Eleutherengona</taxon>
        <taxon>Raphignathae</taxon>
        <taxon>Tetranychoidea</taxon>
        <taxon>Tetranychidae</taxon>
        <taxon>Tetranychus</taxon>
    </lineage>
</organism>
<protein>
    <submittedName>
        <fullName evidence="2">Uncharacterized protein</fullName>
    </submittedName>
</protein>
<feature type="compositionally biased region" description="Basic and acidic residues" evidence="1">
    <location>
        <begin position="120"/>
        <end position="159"/>
    </location>
</feature>
<feature type="compositionally biased region" description="Low complexity" evidence="1">
    <location>
        <begin position="278"/>
        <end position="288"/>
    </location>
</feature>
<dbReference type="AlphaFoldDB" id="T1KJV2"/>
<feature type="compositionally biased region" description="Polar residues" evidence="1">
    <location>
        <begin position="160"/>
        <end position="177"/>
    </location>
</feature>
<dbReference type="HOGENOM" id="CLU_334738_0_0_1"/>
<feature type="compositionally biased region" description="Gly residues" evidence="1">
    <location>
        <begin position="733"/>
        <end position="750"/>
    </location>
</feature>
<sequence>MASGLSTLLTRLWERLRWTRWSRSFPSIIDSDEQSFSQLEDSQSSPNSTSEIDEHKNAGNNNNDEDNNRLISYLEGKIIEIVPITQVPIEDYSENYHSQSNGTGLLSDMENSESIQSTYHHNEPPMEPSEDGKEVEKRDKVTNNEDEDKLSSDERKHENVNNSNATQDVNSSPSASIHSYNDLRASANSVAVKVAEVKKKSLAAKMMEKLRKSDKGTDDAKKNIIVVSNGGSSGESSSGSHGYDAPVEPIPSHQIVPIFTPIHENFDSKSGDHRLHHSQQQQQQSHQSYPLFHHNEGNGQGEGTGETNSEGSRGAMMGNDGLPGSPSAGHYGQNLGDLSRAVAQHNHLANLAEGEGSGMTGSQGSSNMDGNSQVESGWPSHVDSNGEPNDVMRGHLGHVNQMPGPVGMSGRLHGNRRLQGSGSSLSEQLLHPMSSSSHDLSGTSSGSPSFSSVIESLGLNDASSSPSGSGSSESRFTGLSDIIRNSMLINSPREPEVTPFFESAKGDHSHHHQHHPSSETSNPLNGNTNLKAFSLLSDSGLSNYPSLLSRSNDLSSSLLGSSLGSSSSGGSSGSTGSSLNDRLLALLEHSSKSVDDLNDHLNPLTSSAHGLTELTSSRLGGSSLFNEDIGLDDALKRLTMIEMLNKKQIPLTTGLIDELREPSPLHGSNNANPLAFIDNDLRKYKNLQQLAQVQQAIKKSQNSRILKSKAFNREHSLTTGDSDDDTFDTQLGSRGGRGSTGGMRGNGGMRSQGASSDDESGDRGGRRFRPGPRMKTFDALAKFREQRERLKDRFRSSSSAALNGGVSNGGMNGKTKVEEEEEEYEESGVEHEGDESRSILLGWKKPSRSEEHN</sequence>
<name>T1KJV2_TETUR</name>
<reference evidence="3" key="1">
    <citation type="submission" date="2011-08" db="EMBL/GenBank/DDBJ databases">
        <authorList>
            <person name="Rombauts S."/>
        </authorList>
    </citation>
    <scope>NUCLEOTIDE SEQUENCE</scope>
    <source>
        <strain evidence="3">London</strain>
    </source>
</reference>
<feature type="region of interest" description="Disordered" evidence="1">
    <location>
        <begin position="95"/>
        <end position="177"/>
    </location>
</feature>
<feature type="compositionally biased region" description="Basic and acidic residues" evidence="1">
    <location>
        <begin position="781"/>
        <end position="795"/>
    </location>
</feature>
<feature type="compositionally biased region" description="Basic and acidic residues" evidence="1">
    <location>
        <begin position="264"/>
        <end position="273"/>
    </location>
</feature>
<dbReference type="EnsemblMetazoa" id="tetur13g01330.1">
    <property type="protein sequence ID" value="tetur13g01330.1"/>
    <property type="gene ID" value="tetur13g01330"/>
</dbReference>
<feature type="region of interest" description="Disordered" evidence="1">
    <location>
        <begin position="34"/>
        <end position="67"/>
    </location>
</feature>
<feature type="compositionally biased region" description="Low complexity" evidence="1">
    <location>
        <begin position="305"/>
        <end position="314"/>
    </location>
</feature>
<feature type="region of interest" description="Disordered" evidence="1">
    <location>
        <begin position="490"/>
        <end position="526"/>
    </location>
</feature>
<feature type="compositionally biased region" description="Basic and acidic residues" evidence="1">
    <location>
        <begin position="828"/>
        <end position="837"/>
    </location>
</feature>
<feature type="compositionally biased region" description="Acidic residues" evidence="1">
    <location>
        <begin position="818"/>
        <end position="827"/>
    </location>
</feature>
<feature type="region of interest" description="Disordered" evidence="1">
    <location>
        <begin position="701"/>
        <end position="853"/>
    </location>
</feature>
<keyword evidence="3" id="KW-1185">Reference proteome</keyword>
<feature type="region of interest" description="Disordered" evidence="1">
    <location>
        <begin position="263"/>
        <end position="334"/>
    </location>
</feature>
<feature type="region of interest" description="Disordered" evidence="1">
    <location>
        <begin position="352"/>
        <end position="452"/>
    </location>
</feature>
<evidence type="ECO:0000313" key="3">
    <source>
        <dbReference type="Proteomes" id="UP000015104"/>
    </source>
</evidence>
<feature type="compositionally biased region" description="Polar residues" evidence="1">
    <location>
        <begin position="362"/>
        <end position="375"/>
    </location>
</feature>
<dbReference type="Proteomes" id="UP000015104">
    <property type="component" value="Unassembled WGS sequence"/>
</dbReference>
<feature type="compositionally biased region" description="Polar residues" evidence="1">
    <location>
        <begin position="34"/>
        <end position="50"/>
    </location>
</feature>
<accession>T1KJV2</accession>
<feature type="compositionally biased region" description="Polar residues" evidence="1">
    <location>
        <begin position="95"/>
        <end position="104"/>
    </location>
</feature>
<dbReference type="EMBL" id="CAEY01000169">
    <property type="status" value="NOT_ANNOTATED_CDS"/>
    <property type="molecule type" value="Genomic_DNA"/>
</dbReference>
<evidence type="ECO:0000256" key="1">
    <source>
        <dbReference type="SAM" id="MobiDB-lite"/>
    </source>
</evidence>
<feature type="compositionally biased region" description="Low complexity" evidence="1">
    <location>
        <begin position="418"/>
        <end position="452"/>
    </location>
</feature>
<evidence type="ECO:0000313" key="2">
    <source>
        <dbReference type="EnsemblMetazoa" id="tetur13g01330.1"/>
    </source>
</evidence>